<dbReference type="Proteomes" id="UP000765509">
    <property type="component" value="Unassembled WGS sequence"/>
</dbReference>
<dbReference type="AlphaFoldDB" id="A0A9Q3H277"/>
<reference evidence="2" key="1">
    <citation type="submission" date="2021-03" db="EMBL/GenBank/DDBJ databases">
        <title>Draft genome sequence of rust myrtle Austropuccinia psidii MF-1, a brazilian biotype.</title>
        <authorList>
            <person name="Quecine M.C."/>
            <person name="Pachon D.M.R."/>
            <person name="Bonatelli M.L."/>
            <person name="Correr F.H."/>
            <person name="Franceschini L.M."/>
            <person name="Leite T.F."/>
            <person name="Margarido G.R.A."/>
            <person name="Almeida C.A."/>
            <person name="Ferrarezi J.A."/>
            <person name="Labate C.A."/>
        </authorList>
    </citation>
    <scope>NUCLEOTIDE SEQUENCE</scope>
    <source>
        <strain evidence="2">MF-1</strain>
    </source>
</reference>
<evidence type="ECO:0000256" key="1">
    <source>
        <dbReference type="SAM" id="MobiDB-lite"/>
    </source>
</evidence>
<evidence type="ECO:0000313" key="3">
    <source>
        <dbReference type="Proteomes" id="UP000765509"/>
    </source>
</evidence>
<comment type="caution">
    <text evidence="2">The sequence shown here is derived from an EMBL/GenBank/DDBJ whole genome shotgun (WGS) entry which is preliminary data.</text>
</comment>
<organism evidence="2 3">
    <name type="scientific">Austropuccinia psidii MF-1</name>
    <dbReference type="NCBI Taxonomy" id="1389203"/>
    <lineage>
        <taxon>Eukaryota</taxon>
        <taxon>Fungi</taxon>
        <taxon>Dikarya</taxon>
        <taxon>Basidiomycota</taxon>
        <taxon>Pucciniomycotina</taxon>
        <taxon>Pucciniomycetes</taxon>
        <taxon>Pucciniales</taxon>
        <taxon>Sphaerophragmiaceae</taxon>
        <taxon>Austropuccinia</taxon>
    </lineage>
</organism>
<accession>A0A9Q3H277</accession>
<protein>
    <submittedName>
        <fullName evidence="2">Uncharacterized protein</fullName>
    </submittedName>
</protein>
<feature type="compositionally biased region" description="Polar residues" evidence="1">
    <location>
        <begin position="1"/>
        <end position="16"/>
    </location>
</feature>
<feature type="region of interest" description="Disordered" evidence="1">
    <location>
        <begin position="66"/>
        <end position="85"/>
    </location>
</feature>
<gene>
    <name evidence="2" type="ORF">O181_026475</name>
</gene>
<sequence>MNRHGWSNSASPTPQISVPMGNSKETFKPLFKLSRSWVKLPEYLSQRVTLQICYGNNQKITFQQAFQAPGGKGSQDKGESRDYLSDRRRTEPYVAYSDSFRLRRSKPISFPSGFTSFRNQKISDPESLFFKISGTFQKKASIKGKKYLFKPGAE</sequence>
<keyword evidence="3" id="KW-1185">Reference proteome</keyword>
<evidence type="ECO:0000313" key="2">
    <source>
        <dbReference type="EMBL" id="MBW0486760.1"/>
    </source>
</evidence>
<feature type="region of interest" description="Disordered" evidence="1">
    <location>
        <begin position="1"/>
        <end position="21"/>
    </location>
</feature>
<feature type="compositionally biased region" description="Basic and acidic residues" evidence="1">
    <location>
        <begin position="74"/>
        <end position="85"/>
    </location>
</feature>
<dbReference type="EMBL" id="AVOT02008796">
    <property type="protein sequence ID" value="MBW0486760.1"/>
    <property type="molecule type" value="Genomic_DNA"/>
</dbReference>
<name>A0A9Q3H277_9BASI</name>
<proteinExistence type="predicted"/>